<dbReference type="PROSITE" id="PS01348">
    <property type="entry name" value="MRAY_2"/>
    <property type="match status" value="1"/>
</dbReference>
<sequence length="360" mass="40075">MLLWLGEYLTQFYSAFNVFSYLTFRAIISTLTALFISLYFGPKLIRYLQKMQIGQTVRDDGPESHLSKSGTPTMGGLLILASIVFSVLLWADLSNIYVWVVLFVIVSFGVIGFVDDYRKVIRKDSNGLIARWKYFWQTIIGLSTAIFLYYIAQSPTETALLVPFVKELLPQLGIFYVVMSYFVIVGTSNAVNLTDGLDGLAIVPTIMVASAFALFAYVTGNVNFSSYLNIPHIALTSELVVVCTAIVGAGLGFLWFNTYPAQVFMGDVGSLALGAALGVIAILVRQELVLFIMGGVFVMETVSVILQVGSYKMRGQRIFRMAPIHHHYELKGWPEPRVIVRFWIISLILVLIGLATLKLR</sequence>
<evidence type="ECO:0000256" key="9">
    <source>
        <dbReference type="ARBA" id="ARBA00023136"/>
    </source>
</evidence>
<dbReference type="Pfam" id="PF10555">
    <property type="entry name" value="MraY_sig1"/>
    <property type="match status" value="1"/>
</dbReference>
<comment type="similarity">
    <text evidence="2 12">Belongs to the glycosyltransferase 4 family. MraY subfamily.</text>
</comment>
<evidence type="ECO:0000256" key="14">
    <source>
        <dbReference type="PIRSR" id="PIRSR600715-1"/>
    </source>
</evidence>
<reference evidence="15 16" key="1">
    <citation type="submission" date="2014-08" db="EMBL/GenBank/DDBJ databases">
        <title>Genomic and Phenotypic Diversity of Colwellia psychrerythraea strains from Disparate Marine Basins.</title>
        <authorList>
            <person name="Techtmann S.M."/>
            <person name="Stelling S.C."/>
            <person name="Utturkar S.M."/>
            <person name="Alshibli N."/>
            <person name="Harris A."/>
            <person name="Brown S.D."/>
            <person name="Hazen T.C."/>
        </authorList>
    </citation>
    <scope>NUCLEOTIDE SEQUENCE [LARGE SCALE GENOMIC DNA]</scope>
    <source>
        <strain evidence="15 16">ND2E</strain>
    </source>
</reference>
<dbReference type="InterPro" id="IPR003524">
    <property type="entry name" value="PNAcMuramoyl-5peptid_Trfase"/>
</dbReference>
<keyword evidence="11 12" id="KW-0961">Cell wall biogenesis/degradation</keyword>
<protein>
    <recommendedName>
        <fullName evidence="12 13">Phospho-N-acetylmuramoyl-pentapeptide-transferase</fullName>
        <ecNumber evidence="12 13">2.7.8.13</ecNumber>
    </recommendedName>
    <alternativeName>
        <fullName evidence="12">UDP-MurNAc-pentapeptide phosphotransferase</fullName>
    </alternativeName>
</protein>
<keyword evidence="8 12" id="KW-1133">Transmembrane helix</keyword>
<keyword evidence="12 14" id="KW-0479">Metal-binding</keyword>
<keyword evidence="12" id="KW-1003">Cell membrane</keyword>
<feature type="binding site" evidence="14">
    <location>
        <position position="192"/>
    </location>
    <ligand>
        <name>Mg(2+)</name>
        <dbReference type="ChEBI" id="CHEBI:18420"/>
    </ligand>
</feature>
<feature type="transmembrane region" description="Helical" evidence="12">
    <location>
        <begin position="338"/>
        <end position="357"/>
    </location>
</feature>
<comment type="catalytic activity">
    <reaction evidence="12">
        <text>UDP-N-acetyl-alpha-D-muramoyl-L-alanyl-gamma-D-glutamyl-meso-2,6-diaminopimeloyl-D-alanyl-D-alanine + di-trans,octa-cis-undecaprenyl phosphate = di-trans,octa-cis-undecaprenyl diphospho-N-acetyl-alpha-D-muramoyl-L-alanyl-D-glutamyl-meso-2,6-diaminopimeloyl-D-alanyl-D-alanine + UMP</text>
        <dbReference type="Rhea" id="RHEA:28386"/>
        <dbReference type="ChEBI" id="CHEBI:57865"/>
        <dbReference type="ChEBI" id="CHEBI:60392"/>
        <dbReference type="ChEBI" id="CHEBI:61386"/>
        <dbReference type="ChEBI" id="CHEBI:61387"/>
        <dbReference type="EC" id="2.7.8.13"/>
    </reaction>
</comment>
<evidence type="ECO:0000256" key="8">
    <source>
        <dbReference type="ARBA" id="ARBA00022989"/>
    </source>
</evidence>
<feature type="transmembrane region" description="Helical" evidence="12">
    <location>
        <begin position="263"/>
        <end position="284"/>
    </location>
</feature>
<keyword evidence="7 12" id="KW-0573">Peptidoglycan synthesis</keyword>
<keyword evidence="4 12" id="KW-0808">Transferase</keyword>
<name>A0A099KXF3_COLPS</name>
<evidence type="ECO:0000256" key="1">
    <source>
        <dbReference type="ARBA" id="ARBA00004141"/>
    </source>
</evidence>
<evidence type="ECO:0000256" key="3">
    <source>
        <dbReference type="ARBA" id="ARBA00022618"/>
    </source>
</evidence>
<dbReference type="EC" id="2.7.8.13" evidence="12 13"/>
<feature type="transmembrane region" description="Helical" evidence="12">
    <location>
        <begin position="20"/>
        <end position="41"/>
    </location>
</feature>
<evidence type="ECO:0000313" key="16">
    <source>
        <dbReference type="Proteomes" id="UP000029843"/>
    </source>
</evidence>
<dbReference type="RefSeq" id="WP_033091862.1">
    <property type="nucleotide sequence ID" value="NZ_JQED01000003.1"/>
</dbReference>
<dbReference type="HAMAP" id="MF_00038">
    <property type="entry name" value="MraY"/>
    <property type="match status" value="1"/>
</dbReference>
<feature type="transmembrane region" description="Helical" evidence="12">
    <location>
        <begin position="172"/>
        <end position="193"/>
    </location>
</feature>
<dbReference type="GO" id="GO:0071555">
    <property type="term" value="P:cell wall organization"/>
    <property type="evidence" value="ECO:0007669"/>
    <property type="project" value="UniProtKB-KW"/>
</dbReference>
<dbReference type="GO" id="GO:0005886">
    <property type="term" value="C:plasma membrane"/>
    <property type="evidence" value="ECO:0007669"/>
    <property type="project" value="UniProtKB-SubCell"/>
</dbReference>
<feature type="transmembrane region" description="Helical" evidence="12">
    <location>
        <begin position="134"/>
        <end position="152"/>
    </location>
</feature>
<feature type="transmembrane region" description="Helical" evidence="12">
    <location>
        <begin position="290"/>
        <end position="311"/>
    </location>
</feature>
<comment type="subcellular location">
    <subcellularLocation>
        <location evidence="12">Cell membrane</location>
        <topology evidence="12">Multi-pass membrane protein</topology>
    </subcellularLocation>
    <subcellularLocation>
        <location evidence="1">Membrane</location>
        <topology evidence="1">Multi-pass membrane protein</topology>
    </subcellularLocation>
</comment>
<evidence type="ECO:0000313" key="15">
    <source>
        <dbReference type="EMBL" id="KGJ95276.1"/>
    </source>
</evidence>
<proteinExistence type="inferred from homology"/>
<evidence type="ECO:0000256" key="10">
    <source>
        <dbReference type="ARBA" id="ARBA00023306"/>
    </source>
</evidence>
<keyword evidence="3 12" id="KW-0132">Cell division</keyword>
<keyword evidence="12 14" id="KW-0460">Magnesium</keyword>
<dbReference type="UniPathway" id="UPA00219"/>
<comment type="cofactor">
    <cofactor evidence="12 14">
        <name>Mg(2+)</name>
        <dbReference type="ChEBI" id="CHEBI:18420"/>
    </cofactor>
</comment>
<gene>
    <name evidence="12" type="primary">mraY</name>
    <name evidence="15" type="ORF">ND2E_1058</name>
</gene>
<dbReference type="PANTHER" id="PTHR22926:SF5">
    <property type="entry name" value="PHOSPHO-N-ACETYLMURAMOYL-PENTAPEPTIDE-TRANSFERASE HOMOLOG"/>
    <property type="match status" value="1"/>
</dbReference>
<dbReference type="GO" id="GO:0051301">
    <property type="term" value="P:cell division"/>
    <property type="evidence" value="ECO:0007669"/>
    <property type="project" value="UniProtKB-KW"/>
</dbReference>
<dbReference type="GO" id="GO:0051992">
    <property type="term" value="F:UDP-N-acetylmuramoyl-L-alanyl-D-glutamyl-meso-2,6-diaminopimelyl-D-alanyl-D-alanine:undecaprenyl-phosphate transferase activity"/>
    <property type="evidence" value="ECO:0007669"/>
    <property type="project" value="RHEA"/>
</dbReference>
<dbReference type="OrthoDB" id="9805475at2"/>
<feature type="transmembrane region" description="Helical" evidence="12">
    <location>
        <begin position="96"/>
        <end position="114"/>
    </location>
</feature>
<dbReference type="Proteomes" id="UP000029843">
    <property type="component" value="Unassembled WGS sequence"/>
</dbReference>
<keyword evidence="10 12" id="KW-0131">Cell cycle</keyword>
<dbReference type="PATRIC" id="fig|28229.4.peg.45"/>
<dbReference type="InterPro" id="IPR018480">
    <property type="entry name" value="PNAcMuramoyl-5peptid_Trfase_CS"/>
</dbReference>
<dbReference type="GO" id="GO:0008360">
    <property type="term" value="P:regulation of cell shape"/>
    <property type="evidence" value="ECO:0007669"/>
    <property type="project" value="UniProtKB-KW"/>
</dbReference>
<comment type="function">
    <text evidence="12">Catalyzes the initial step of the lipid cycle reactions in the biosynthesis of the cell wall peptidoglycan: transfers peptidoglycan precursor phospho-MurNAc-pentapeptide from UDP-MurNAc-pentapeptide onto the lipid carrier undecaprenyl phosphate, yielding undecaprenyl-pyrophosphoryl-MurNAc-pentapeptide, known as lipid I.</text>
</comment>
<feature type="transmembrane region" description="Helical" evidence="12">
    <location>
        <begin position="73"/>
        <end position="90"/>
    </location>
</feature>
<evidence type="ECO:0000256" key="12">
    <source>
        <dbReference type="HAMAP-Rule" id="MF_00038"/>
    </source>
</evidence>
<dbReference type="EMBL" id="JQED01000003">
    <property type="protein sequence ID" value="KGJ95276.1"/>
    <property type="molecule type" value="Genomic_DNA"/>
</dbReference>
<dbReference type="GO" id="GO:0009252">
    <property type="term" value="P:peptidoglycan biosynthetic process"/>
    <property type="evidence" value="ECO:0007669"/>
    <property type="project" value="UniProtKB-UniRule"/>
</dbReference>
<keyword evidence="6 12" id="KW-0133">Cell shape</keyword>
<evidence type="ECO:0000256" key="6">
    <source>
        <dbReference type="ARBA" id="ARBA00022960"/>
    </source>
</evidence>
<evidence type="ECO:0000256" key="5">
    <source>
        <dbReference type="ARBA" id="ARBA00022692"/>
    </source>
</evidence>
<feature type="transmembrane region" description="Helical" evidence="12">
    <location>
        <begin position="200"/>
        <end position="219"/>
    </location>
</feature>
<keyword evidence="9 12" id="KW-0472">Membrane</keyword>
<evidence type="ECO:0000256" key="4">
    <source>
        <dbReference type="ARBA" id="ARBA00022679"/>
    </source>
</evidence>
<accession>A0A099KXF3</accession>
<dbReference type="Pfam" id="PF00953">
    <property type="entry name" value="Glycos_transf_4"/>
    <property type="match status" value="1"/>
</dbReference>
<dbReference type="InterPro" id="IPR000715">
    <property type="entry name" value="Glycosyl_transferase_4"/>
</dbReference>
<dbReference type="GO" id="GO:0046872">
    <property type="term" value="F:metal ion binding"/>
    <property type="evidence" value="ECO:0007669"/>
    <property type="project" value="UniProtKB-KW"/>
</dbReference>
<feature type="binding site" evidence="14">
    <location>
        <position position="267"/>
    </location>
    <ligand>
        <name>Mg(2+)</name>
        <dbReference type="ChEBI" id="CHEBI:18420"/>
    </ligand>
</feature>
<evidence type="ECO:0000256" key="13">
    <source>
        <dbReference type="NCBIfam" id="TIGR00445"/>
    </source>
</evidence>
<dbReference type="AlphaFoldDB" id="A0A099KXF3"/>
<organism evidence="15 16">
    <name type="scientific">Colwellia psychrerythraea</name>
    <name type="common">Vibrio psychroerythus</name>
    <dbReference type="NCBI Taxonomy" id="28229"/>
    <lineage>
        <taxon>Bacteria</taxon>
        <taxon>Pseudomonadati</taxon>
        <taxon>Pseudomonadota</taxon>
        <taxon>Gammaproteobacteria</taxon>
        <taxon>Alteromonadales</taxon>
        <taxon>Colwelliaceae</taxon>
        <taxon>Colwellia</taxon>
    </lineage>
</organism>
<dbReference type="CDD" id="cd06852">
    <property type="entry name" value="GT_MraY"/>
    <property type="match status" value="1"/>
</dbReference>
<feature type="transmembrane region" description="Helical" evidence="12">
    <location>
        <begin position="239"/>
        <end position="256"/>
    </location>
</feature>
<evidence type="ECO:0000256" key="11">
    <source>
        <dbReference type="ARBA" id="ARBA00023316"/>
    </source>
</evidence>
<evidence type="ECO:0000256" key="7">
    <source>
        <dbReference type="ARBA" id="ARBA00022984"/>
    </source>
</evidence>
<comment type="pathway">
    <text evidence="12">Cell wall biogenesis; peptidoglycan biosynthesis.</text>
</comment>
<evidence type="ECO:0000256" key="2">
    <source>
        <dbReference type="ARBA" id="ARBA00005583"/>
    </source>
</evidence>
<dbReference type="PANTHER" id="PTHR22926">
    <property type="entry name" value="PHOSPHO-N-ACETYLMURAMOYL-PENTAPEPTIDE-TRANSFERASE"/>
    <property type="match status" value="1"/>
</dbReference>
<comment type="caution">
    <text evidence="15">The sequence shown here is derived from an EMBL/GenBank/DDBJ whole genome shotgun (WGS) entry which is preliminary data.</text>
</comment>
<dbReference type="NCBIfam" id="TIGR00445">
    <property type="entry name" value="mraY"/>
    <property type="match status" value="1"/>
</dbReference>
<dbReference type="GO" id="GO:0008963">
    <property type="term" value="F:phospho-N-acetylmuramoyl-pentapeptide-transferase activity"/>
    <property type="evidence" value="ECO:0007669"/>
    <property type="project" value="UniProtKB-UniRule"/>
</dbReference>
<dbReference type="PROSITE" id="PS01347">
    <property type="entry name" value="MRAY_1"/>
    <property type="match status" value="1"/>
</dbReference>
<keyword evidence="5 12" id="KW-0812">Transmembrane</keyword>